<evidence type="ECO:0000313" key="3">
    <source>
        <dbReference type="Proteomes" id="UP001652626"/>
    </source>
</evidence>
<dbReference type="RefSeq" id="XP_064074428.1">
    <property type="nucleotide sequence ID" value="XM_064218358.1"/>
</dbReference>
<gene>
    <name evidence="4" type="primary">LOC113396892</name>
</gene>
<keyword evidence="1" id="KW-0812">Transmembrane</keyword>
<sequence>MSALTLSLSIVLCFVLVVNIECAVIKMQEIPLNKDVVMKIVVKEDSQGDSVAMIKISTDHKKANDKELLPKIHEKSLMPASDFVPALNDRHGIVNGNCPFGKVRRGPICTYSVADTEHKASNAVNETSRGTARIMSALTLSLSIVLCLVLVVNIECAVIKMQEIRLNKDVVMKIVVKEDSDGDLAMIKISTDHKKTEDKPVPKLEKFVMPASDVVPVLGTRLGILNGNCPLGKVRRGPICT</sequence>
<evidence type="ECO:0000313" key="4">
    <source>
        <dbReference type="RefSeq" id="XP_064074428.1"/>
    </source>
</evidence>
<evidence type="ECO:0000256" key="1">
    <source>
        <dbReference type="SAM" id="Phobius"/>
    </source>
</evidence>
<keyword evidence="3" id="KW-1185">Reference proteome</keyword>
<feature type="signal peptide" evidence="2">
    <location>
        <begin position="1"/>
        <end position="22"/>
    </location>
</feature>
<keyword evidence="2" id="KW-0732">Signal</keyword>
<dbReference type="GeneID" id="113396892"/>
<accession>A0ABM4AT04</accession>
<dbReference type="Proteomes" id="UP001652626">
    <property type="component" value="Chromosome 21"/>
</dbReference>
<keyword evidence="1" id="KW-0472">Membrane</keyword>
<name>A0ABM4AT04_VANTA</name>
<reference evidence="4" key="1">
    <citation type="submission" date="2025-08" db="UniProtKB">
        <authorList>
            <consortium name="RefSeq"/>
        </authorList>
    </citation>
    <scope>IDENTIFICATION</scope>
    <source>
        <tissue evidence="4">Whole body</tissue>
    </source>
</reference>
<evidence type="ECO:0000256" key="2">
    <source>
        <dbReference type="SAM" id="SignalP"/>
    </source>
</evidence>
<feature type="transmembrane region" description="Helical" evidence="1">
    <location>
        <begin position="134"/>
        <end position="158"/>
    </location>
</feature>
<organism evidence="3 4">
    <name type="scientific">Vanessa tameamea</name>
    <name type="common">Kamehameha butterfly</name>
    <dbReference type="NCBI Taxonomy" id="334116"/>
    <lineage>
        <taxon>Eukaryota</taxon>
        <taxon>Metazoa</taxon>
        <taxon>Ecdysozoa</taxon>
        <taxon>Arthropoda</taxon>
        <taxon>Hexapoda</taxon>
        <taxon>Insecta</taxon>
        <taxon>Pterygota</taxon>
        <taxon>Neoptera</taxon>
        <taxon>Endopterygota</taxon>
        <taxon>Lepidoptera</taxon>
        <taxon>Glossata</taxon>
        <taxon>Ditrysia</taxon>
        <taxon>Papilionoidea</taxon>
        <taxon>Nymphalidae</taxon>
        <taxon>Nymphalinae</taxon>
        <taxon>Vanessa</taxon>
    </lineage>
</organism>
<protein>
    <submittedName>
        <fullName evidence="4">Uncharacterized protein LOC113396892</fullName>
    </submittedName>
</protein>
<feature type="chain" id="PRO_5045039078" evidence="2">
    <location>
        <begin position="23"/>
        <end position="241"/>
    </location>
</feature>
<keyword evidence="1" id="KW-1133">Transmembrane helix</keyword>
<proteinExistence type="predicted"/>